<dbReference type="InterPro" id="IPR050964">
    <property type="entry name" value="Striated_Muscle_Regulatory"/>
</dbReference>
<protein>
    <submittedName>
        <fullName evidence="4">Unannotated protein</fullName>
    </submittedName>
</protein>
<feature type="domain" description="Fibronectin type-III" evidence="3">
    <location>
        <begin position="302"/>
        <end position="395"/>
    </location>
</feature>
<feature type="domain" description="Fibronectin type-III" evidence="3">
    <location>
        <begin position="117"/>
        <end position="210"/>
    </location>
</feature>
<dbReference type="InterPro" id="IPR036116">
    <property type="entry name" value="FN3_sf"/>
</dbReference>
<dbReference type="InterPro" id="IPR003961">
    <property type="entry name" value="FN3_dom"/>
</dbReference>
<evidence type="ECO:0000313" key="4">
    <source>
        <dbReference type="EMBL" id="CAB4548564.1"/>
    </source>
</evidence>
<dbReference type="SUPFAM" id="SSF49265">
    <property type="entry name" value="Fibronectin type III"/>
    <property type="match status" value="5"/>
</dbReference>
<evidence type="ECO:0000256" key="1">
    <source>
        <dbReference type="ARBA" id="ARBA00022737"/>
    </source>
</evidence>
<reference evidence="4" key="1">
    <citation type="submission" date="2020-05" db="EMBL/GenBank/DDBJ databases">
        <authorList>
            <person name="Chiriac C."/>
            <person name="Salcher M."/>
            <person name="Ghai R."/>
            <person name="Kavagutti S V."/>
        </authorList>
    </citation>
    <scope>NUCLEOTIDE SEQUENCE</scope>
</reference>
<accession>A0A6J6CBL7</accession>
<dbReference type="AlphaFoldDB" id="A0A6J6CBL7"/>
<feature type="domain" description="Fibronectin type-III" evidence="3">
    <location>
        <begin position="583"/>
        <end position="676"/>
    </location>
</feature>
<organism evidence="4">
    <name type="scientific">freshwater metagenome</name>
    <dbReference type="NCBI Taxonomy" id="449393"/>
    <lineage>
        <taxon>unclassified sequences</taxon>
        <taxon>metagenomes</taxon>
        <taxon>ecological metagenomes</taxon>
    </lineage>
</organism>
<feature type="region of interest" description="Disordered" evidence="2">
    <location>
        <begin position="105"/>
        <end position="139"/>
    </location>
</feature>
<sequence>MLGRATETGRATFYLQSDPELVIAATGPDEPTSVTALPGNTEATVSWSAPAIDGGSPITGYRATANTGQSCTTTGALSCTITGLTNGSSYTFTAVAINARAESISSSPSAAVTPRTVPGAPTSVSATPGNSQATLSWSAPTSNGGASITGYSVTSSPAITAPADCTNTANLSCTFSGLANGTSYTFTVVALNAAGSSASSLASTAVTPRTIPGAPTDVSATPGNTQAVISWSAPTSDGGSAITGYTITSSPGANTCTTTGATSCTVTGLTNGTSYTFTVIATNVAGSSSASVASAAVTPRTIPDAPTGVSASIGNSQSIVTWQAPASNGGSAISGYSVTSSPLVSVPVGCTAINALTCTFTGLTNGTAYTFTVTAINAAGNSSASSPSSAVTPRTVPGAPTAVTTTAGNTQVIITWNAPTSDGGSAITGYSVTSSPSVTAPVGCTNVNALTCTFTGLTNGVAYTFIVTAINGAGTVAADPTAAVTPRTLPDAPTAVTAVAGNARATLSWTAPVSNGGSAITGYTVTSSPAITAPSDCTNTINLTCTFSGLTNGTVYTFTLIATNIAGSSIASASSNSVTPVTVPDAPTNVTATAGDAQIDLTWLAPTVDGGSAITGYTVVSSPAITAPVACTATTSLNCTFTGLTNGTAYTFTVIAINTVGNSLLSVASAATTPRTIPDAPTGVIATSGNAQAVITWSAPAFNGGSPITNYAVSSLPAVTPPAGCTTTTALTCVFTGLTNGTAYTFTVIATNIAGDSIASLASAPMTPAVPPTPATVTTSLTQEPEPSEPPADLQKPIEELDPIVVVVPAEPITQNEDGISILSTVGSANTMVNGRVVGEFLQIINTNQLVAQAGPIQIQIVSRNASAKAIQIPSVTQLVLEHGGKAEINGNGFKDQSSVKIWLFSTPTYLGEFPVDASGAFNAALLVINTLPVGQHTLQINGITPDNRIFSQSLPVFVKAKTTPSAKQPIKRVLPSINAVILGLTANSITFSYTEIDKASKYRIFITNVDSGRLVRAVEASRTRVVLANLIKSTRYSLIVIAYDNANKQIARMPGTGLAFTTLESNPQRPKISIICALPGRSMRVTGVNPKCPTGYSSEESFAPLGAIISKIGRN</sequence>
<dbReference type="EMBL" id="CAEZSV010000032">
    <property type="protein sequence ID" value="CAB4548564.1"/>
    <property type="molecule type" value="Genomic_DNA"/>
</dbReference>
<feature type="domain" description="Fibronectin type-III" evidence="3">
    <location>
        <begin position="677"/>
        <end position="773"/>
    </location>
</feature>
<feature type="domain" description="Fibronectin type-III" evidence="3">
    <location>
        <begin position="396"/>
        <end position="491"/>
    </location>
</feature>
<dbReference type="CDD" id="cd00063">
    <property type="entry name" value="FN3"/>
    <property type="match status" value="8"/>
</dbReference>
<keyword evidence="1" id="KW-0677">Repeat</keyword>
<dbReference type="PRINTS" id="PR00014">
    <property type="entry name" value="FNTYPEIII"/>
</dbReference>
<name>A0A6J6CBL7_9ZZZZ</name>
<dbReference type="Pfam" id="PF00041">
    <property type="entry name" value="fn3"/>
    <property type="match status" value="8"/>
</dbReference>
<evidence type="ECO:0000256" key="2">
    <source>
        <dbReference type="SAM" id="MobiDB-lite"/>
    </source>
</evidence>
<feature type="domain" description="Fibronectin type-III" evidence="3">
    <location>
        <begin position="211"/>
        <end position="301"/>
    </location>
</feature>
<gene>
    <name evidence="4" type="ORF">UFOPK1506_00288</name>
</gene>
<dbReference type="SMART" id="SM00060">
    <property type="entry name" value="FN3"/>
    <property type="match status" value="9"/>
</dbReference>
<proteinExistence type="predicted"/>
<evidence type="ECO:0000259" key="3">
    <source>
        <dbReference type="PROSITE" id="PS50853"/>
    </source>
</evidence>
<dbReference type="PROSITE" id="PS50853">
    <property type="entry name" value="FN3"/>
    <property type="match status" value="8"/>
</dbReference>
<feature type="domain" description="Fibronectin type-III" evidence="3">
    <location>
        <begin position="492"/>
        <end position="582"/>
    </location>
</feature>
<dbReference type="InterPro" id="IPR013783">
    <property type="entry name" value="Ig-like_fold"/>
</dbReference>
<dbReference type="PANTHER" id="PTHR13817:SF73">
    <property type="entry name" value="FIBRONECTIN TYPE-III DOMAIN-CONTAINING PROTEIN"/>
    <property type="match status" value="1"/>
</dbReference>
<feature type="region of interest" description="Disordered" evidence="2">
    <location>
        <begin position="769"/>
        <end position="796"/>
    </location>
</feature>
<dbReference type="PANTHER" id="PTHR13817">
    <property type="entry name" value="TITIN"/>
    <property type="match status" value="1"/>
</dbReference>
<feature type="domain" description="Fibronectin type-III" evidence="3">
    <location>
        <begin position="27"/>
        <end position="116"/>
    </location>
</feature>
<feature type="compositionally biased region" description="Polar residues" evidence="2">
    <location>
        <begin position="122"/>
        <end position="139"/>
    </location>
</feature>
<dbReference type="Gene3D" id="2.60.40.10">
    <property type="entry name" value="Immunoglobulins"/>
    <property type="match status" value="9"/>
</dbReference>